<dbReference type="GO" id="GO:0006869">
    <property type="term" value="P:lipid transport"/>
    <property type="evidence" value="ECO:0007669"/>
    <property type="project" value="UniProtKB-KW"/>
</dbReference>
<evidence type="ECO:0000256" key="7">
    <source>
        <dbReference type="ARBA" id="ARBA00023006"/>
    </source>
</evidence>
<dbReference type="AlphaFoldDB" id="A0AAW2YI83"/>
<feature type="compositionally biased region" description="Low complexity" evidence="12">
    <location>
        <begin position="494"/>
        <end position="511"/>
    </location>
</feature>
<comment type="similarity">
    <text evidence="3">Belongs to the ATG2 family.</text>
</comment>
<dbReference type="InterPro" id="IPR026849">
    <property type="entry name" value="ATG2"/>
</dbReference>
<feature type="compositionally biased region" description="Basic and acidic residues" evidence="12">
    <location>
        <begin position="457"/>
        <end position="467"/>
    </location>
</feature>
<dbReference type="PANTHER" id="PTHR13190">
    <property type="entry name" value="AUTOPHAGY-RELATED 2, ISOFORM A"/>
    <property type="match status" value="1"/>
</dbReference>
<evidence type="ECO:0000256" key="10">
    <source>
        <dbReference type="ARBA" id="ARBA00024479"/>
    </source>
</evidence>
<feature type="region of interest" description="Disordered" evidence="12">
    <location>
        <begin position="886"/>
        <end position="929"/>
    </location>
</feature>
<feature type="region of interest" description="Disordered" evidence="12">
    <location>
        <begin position="443"/>
        <end position="477"/>
    </location>
</feature>
<evidence type="ECO:0000256" key="5">
    <source>
        <dbReference type="ARBA" id="ARBA00022448"/>
    </source>
</evidence>
<dbReference type="Pfam" id="PF13329">
    <property type="entry name" value="ATG2_CAD"/>
    <property type="match status" value="1"/>
</dbReference>
<evidence type="ECO:0000256" key="6">
    <source>
        <dbReference type="ARBA" id="ARBA00022824"/>
    </source>
</evidence>
<comment type="catalytic activity">
    <reaction evidence="11">
        <text>a 1,2-diacyl-sn-glycero-3-phosphoethanolamine(in) = a 1,2-diacyl-sn-glycero-3-phosphoethanolamine(out)</text>
        <dbReference type="Rhea" id="RHEA:38895"/>
        <dbReference type="ChEBI" id="CHEBI:64612"/>
    </reaction>
</comment>
<feature type="region of interest" description="Disordered" evidence="12">
    <location>
        <begin position="415"/>
        <end position="434"/>
    </location>
</feature>
<reference evidence="13 14" key="1">
    <citation type="submission" date="2024-03" db="EMBL/GenBank/DDBJ databases">
        <title>The Acrasis kona genome and developmental transcriptomes reveal deep origins of eukaryotic multicellular pathways.</title>
        <authorList>
            <person name="Sheikh S."/>
            <person name="Fu C.-J."/>
            <person name="Brown M.W."/>
            <person name="Baldauf S.L."/>
        </authorList>
    </citation>
    <scope>NUCLEOTIDE SEQUENCE [LARGE SCALE GENOMIC DNA]</scope>
    <source>
        <strain evidence="13 14">ATCC MYA-3509</strain>
    </source>
</reference>
<comment type="caution">
    <text evidence="13">The sequence shown here is derived from an EMBL/GenBank/DDBJ whole genome shotgun (WGS) entry which is preliminary data.</text>
</comment>
<dbReference type="GO" id="GO:0005789">
    <property type="term" value="C:endoplasmic reticulum membrane"/>
    <property type="evidence" value="ECO:0007669"/>
    <property type="project" value="UniProtKB-SubCell"/>
</dbReference>
<feature type="region of interest" description="Disordered" evidence="12">
    <location>
        <begin position="26"/>
        <end position="48"/>
    </location>
</feature>
<dbReference type="GO" id="GO:0000045">
    <property type="term" value="P:autophagosome assembly"/>
    <property type="evidence" value="ECO:0007669"/>
    <property type="project" value="TreeGrafter"/>
</dbReference>
<keyword evidence="5" id="KW-0813">Transport</keyword>
<comment type="subcellular location">
    <subcellularLocation>
        <location evidence="1">Endoplasmic reticulum membrane</location>
        <topology evidence="1">Peripheral membrane protein</topology>
    </subcellularLocation>
    <subcellularLocation>
        <location evidence="2">Preautophagosomal structure membrane</location>
        <topology evidence="2">Peripheral membrane protein</topology>
    </subcellularLocation>
</comment>
<dbReference type="GO" id="GO:0034045">
    <property type="term" value="C:phagophore assembly site membrane"/>
    <property type="evidence" value="ECO:0007669"/>
    <property type="project" value="UniProtKB-SubCell"/>
</dbReference>
<evidence type="ECO:0000256" key="11">
    <source>
        <dbReference type="ARBA" id="ARBA00024615"/>
    </source>
</evidence>
<dbReference type="PANTHER" id="PTHR13190:SF1">
    <property type="entry name" value="AUTOPHAGY-RELATED 2, ISOFORM A"/>
    <property type="match status" value="1"/>
</dbReference>
<evidence type="ECO:0000256" key="8">
    <source>
        <dbReference type="ARBA" id="ARBA00023055"/>
    </source>
</evidence>
<dbReference type="GO" id="GO:0061709">
    <property type="term" value="P:reticulophagy"/>
    <property type="evidence" value="ECO:0007669"/>
    <property type="project" value="TreeGrafter"/>
</dbReference>
<accession>A0AAW2YI83</accession>
<dbReference type="GO" id="GO:0061723">
    <property type="term" value="P:glycophagy"/>
    <property type="evidence" value="ECO:0007669"/>
    <property type="project" value="TreeGrafter"/>
</dbReference>
<sequence>MELLVKMASEISKHASEPFAKLNTSSVPIAGGHKKKKRSKTLPTYSSNQEQMDAPDLYFKFQTNGAQLSLVCEYKDDEQLPSKERIVILNLGELEIDLMSFHHSHSSQTIQFKFSTDDSFTLQELDSSPSSPSMTNNNQQQPRTMIQKCTFLVKPYQQNASHSIQIHLTSKSNPYEKTTINHLNVSMNGFYVNLYLDQPTSHHTLVLLSNFFESNQETIGIMTTSLQINIRDSCFDYNPIHVPSRLLITMDSLSIQTIIPFVSCGNDVHNQLSYVLPSESHLSFELVGFNILLHDQIKSDLIELFTITKSYKSKPILYSEFGFLNQLKNVDFVQIVSMGGLKASIKSIVNGGVSTKEKPPLLIQLSDTNVIISFCDDSLVILMQLLRYVSSSGDLPPHLKPIVPIVNQHVGVTTTTTQQSSFDQQDDDDDDGYEEYTSKEYSIYPNYKQLENDDQEELKTSTDEDHTPTTTTTTSTGGKLIFSNLILDYMPSDTNTTTTNPSSTTNTTSSNRKNKEFNSEQEISIKKFDHYERSISQRMESYFPLFITEEESITRILPNEYPIPSFEFIMNQDVDLTVELYGGSDFNQSSKRDHNKSVRLLFKNCFVQYHTFSSTVYESRLRINFEQVEMIDKLKISNRNKIISEWKSESFPHEDSSRMFDLVIERVKSTTDQQESNSSSSPHLRITFQMLPIRLNLHQETVMFLMSFAKAIDSPSHEHDSSPSDYQFRSVRFSPIHFKIDYQPTSVINSLSRIKDGRYFDLLNLTSINGVEIGFEEMEFHEQSGISNLVSEITKKMIPQISGTRVFRILLGIMPIRSMYNVGSGVADLIVLPIQQYHRDGQILRGLRRGVASFVSNVGVEAVQLSATGFQVSNYALQSVGDMLSSSGGGNNQVDDYDDEYNRHRQQHQQQQASGNHGGGEPMSPASNLNAGLQKAYHEIEKGLSNAKCAIIAIPREYDRSGSGGAALSVMRAMIVTPSRALQGATGAVTQMLYGLLSEINPSSTENESLYKM</sequence>
<dbReference type="GO" id="GO:0034727">
    <property type="term" value="P:piecemeal microautophagy of the nucleus"/>
    <property type="evidence" value="ECO:0007669"/>
    <property type="project" value="TreeGrafter"/>
</dbReference>
<evidence type="ECO:0000313" key="14">
    <source>
        <dbReference type="Proteomes" id="UP001431209"/>
    </source>
</evidence>
<keyword evidence="9" id="KW-0472">Membrane</keyword>
<organism evidence="13 14">
    <name type="scientific">Acrasis kona</name>
    <dbReference type="NCBI Taxonomy" id="1008807"/>
    <lineage>
        <taxon>Eukaryota</taxon>
        <taxon>Discoba</taxon>
        <taxon>Heterolobosea</taxon>
        <taxon>Tetramitia</taxon>
        <taxon>Eutetramitia</taxon>
        <taxon>Acrasidae</taxon>
        <taxon>Acrasis</taxon>
    </lineage>
</organism>
<feature type="compositionally biased region" description="Acidic residues" evidence="12">
    <location>
        <begin position="424"/>
        <end position="434"/>
    </location>
</feature>
<comment type="catalytic activity">
    <reaction evidence="10">
        <text>a 1,2-diacyl-sn-glycero-3-phospho-L-serine(in) = a 1,2-diacyl-sn-glycero-3-phospho-L-serine(out)</text>
        <dbReference type="Rhea" id="RHEA:38663"/>
        <dbReference type="ChEBI" id="CHEBI:57262"/>
    </reaction>
</comment>
<evidence type="ECO:0000256" key="3">
    <source>
        <dbReference type="ARBA" id="ARBA00009714"/>
    </source>
</evidence>
<dbReference type="GO" id="GO:0061908">
    <property type="term" value="C:phagophore"/>
    <property type="evidence" value="ECO:0007669"/>
    <property type="project" value="TreeGrafter"/>
</dbReference>
<dbReference type="EMBL" id="JAOPGA020000136">
    <property type="protein sequence ID" value="KAL0477063.1"/>
    <property type="molecule type" value="Genomic_DNA"/>
</dbReference>
<evidence type="ECO:0000256" key="4">
    <source>
        <dbReference type="ARBA" id="ARBA00018070"/>
    </source>
</evidence>
<dbReference type="GO" id="GO:0000422">
    <property type="term" value="P:autophagy of mitochondrion"/>
    <property type="evidence" value="ECO:0007669"/>
    <property type="project" value="TreeGrafter"/>
</dbReference>
<feature type="region of interest" description="Disordered" evidence="12">
    <location>
        <begin position="492"/>
        <end position="518"/>
    </location>
</feature>
<evidence type="ECO:0000313" key="13">
    <source>
        <dbReference type="EMBL" id="KAL0477063.1"/>
    </source>
</evidence>
<dbReference type="GO" id="GO:0032266">
    <property type="term" value="F:phosphatidylinositol-3-phosphate binding"/>
    <property type="evidence" value="ECO:0007669"/>
    <property type="project" value="TreeGrafter"/>
</dbReference>
<evidence type="ECO:0000256" key="12">
    <source>
        <dbReference type="SAM" id="MobiDB-lite"/>
    </source>
</evidence>
<dbReference type="Proteomes" id="UP001431209">
    <property type="component" value="Unassembled WGS sequence"/>
</dbReference>
<keyword evidence="14" id="KW-1185">Reference proteome</keyword>
<evidence type="ECO:0000256" key="9">
    <source>
        <dbReference type="ARBA" id="ARBA00023136"/>
    </source>
</evidence>
<evidence type="ECO:0000256" key="1">
    <source>
        <dbReference type="ARBA" id="ARBA00004406"/>
    </source>
</evidence>
<gene>
    <name evidence="13" type="ORF">AKO1_006346</name>
</gene>
<name>A0AAW2YI83_9EUKA</name>
<dbReference type="GO" id="GO:0043495">
    <property type="term" value="F:protein-membrane adaptor activity"/>
    <property type="evidence" value="ECO:0007669"/>
    <property type="project" value="TreeGrafter"/>
</dbReference>
<protein>
    <recommendedName>
        <fullName evidence="4">Autophagy-related protein 2</fullName>
    </recommendedName>
</protein>
<evidence type="ECO:0000256" key="2">
    <source>
        <dbReference type="ARBA" id="ARBA00004623"/>
    </source>
</evidence>
<keyword evidence="7" id="KW-0072">Autophagy</keyword>
<proteinExistence type="inferred from homology"/>
<keyword evidence="6" id="KW-0256">Endoplasmic reticulum</keyword>
<keyword evidence="8" id="KW-0445">Lipid transport</keyword>